<keyword evidence="3" id="KW-0472">Membrane</keyword>
<dbReference type="Gene3D" id="2.40.10.10">
    <property type="entry name" value="Trypsin-like serine proteases"/>
    <property type="match status" value="1"/>
</dbReference>
<dbReference type="PANTHER" id="PTHR24256">
    <property type="entry name" value="TRYPTASE-RELATED"/>
    <property type="match status" value="1"/>
</dbReference>
<organism evidence="6 7">
    <name type="scientific">Cimex lectularius</name>
    <name type="common">Bed bug</name>
    <name type="synonym">Acanthia lectularia</name>
    <dbReference type="NCBI Taxonomy" id="79782"/>
    <lineage>
        <taxon>Eukaryota</taxon>
        <taxon>Metazoa</taxon>
        <taxon>Ecdysozoa</taxon>
        <taxon>Arthropoda</taxon>
        <taxon>Hexapoda</taxon>
        <taxon>Insecta</taxon>
        <taxon>Pterygota</taxon>
        <taxon>Neoptera</taxon>
        <taxon>Paraneoptera</taxon>
        <taxon>Hemiptera</taxon>
        <taxon>Heteroptera</taxon>
        <taxon>Panheteroptera</taxon>
        <taxon>Cimicomorpha</taxon>
        <taxon>Cimicidae</taxon>
        <taxon>Cimex</taxon>
    </lineage>
</organism>
<sequence length="277" mass="31603">MATLITLRTLISSCSCFIHIPGKSKEIPIFAPQLYMVVAGISNLAEAKMSDTRVVSQFYRDPICRYSSEMKIWINNRGYIELQWPFEESKFLNVVHFPKSQIKYDVLYNALYENEHFAEGGNKSCTTYGWGARRYNLSISAETKSSSIIGKMNVQFLSYSKCLNRFYAKSLNSTFENMNMFCASGVRRKQLQKGLLCSKDQGAPLICNNTLIAIGTPITRCGYNSQFSFFQKLNITQMLDFSTLEKVIIGKGSKHKLSILLVTLPIFFIIYKHFLIL</sequence>
<dbReference type="Proteomes" id="UP000494040">
    <property type="component" value="Unassembled WGS sequence"/>
</dbReference>
<feature type="transmembrane region" description="Helical" evidence="3">
    <location>
        <begin position="257"/>
        <end position="276"/>
    </location>
</feature>
<comment type="similarity">
    <text evidence="2">Belongs to the peptidase S1 family. CLIP subfamily.</text>
</comment>
<proteinExistence type="inferred from homology"/>
<dbReference type="EnsemblMetazoa" id="XM_014403211.1">
    <property type="protein sequence ID" value="XP_014258697.1"/>
    <property type="gene ID" value="LOC106672077"/>
</dbReference>
<name>A0A8I6S6E2_CIMLE</name>
<evidence type="ECO:0000256" key="1">
    <source>
        <dbReference type="ARBA" id="ARBA00023157"/>
    </source>
</evidence>
<dbReference type="GO" id="GO:0006508">
    <property type="term" value="P:proteolysis"/>
    <property type="evidence" value="ECO:0007669"/>
    <property type="project" value="InterPro"/>
</dbReference>
<dbReference type="GeneID" id="106672077"/>
<dbReference type="AlphaFoldDB" id="A0A8I6S6E2"/>
<evidence type="ECO:0000313" key="7">
    <source>
        <dbReference type="Proteomes" id="UP000494040"/>
    </source>
</evidence>
<evidence type="ECO:0000256" key="2">
    <source>
        <dbReference type="ARBA" id="ARBA00024195"/>
    </source>
</evidence>
<dbReference type="InterPro" id="IPR051487">
    <property type="entry name" value="Ser/Thr_Proteases_Immune/Dev"/>
</dbReference>
<feature type="domain" description="Peptidase S1" evidence="5">
    <location>
        <begin position="1"/>
        <end position="241"/>
    </location>
</feature>
<evidence type="ECO:0000313" key="6">
    <source>
        <dbReference type="EnsemblMetazoa" id="XP_014258697.1"/>
    </source>
</evidence>
<keyword evidence="1" id="KW-1015">Disulfide bond</keyword>
<dbReference type="GO" id="GO:0004252">
    <property type="term" value="F:serine-type endopeptidase activity"/>
    <property type="evidence" value="ECO:0007669"/>
    <property type="project" value="InterPro"/>
</dbReference>
<dbReference type="InterPro" id="IPR043504">
    <property type="entry name" value="Peptidase_S1_PA_chymotrypsin"/>
</dbReference>
<feature type="signal peptide" evidence="4">
    <location>
        <begin position="1"/>
        <end position="16"/>
    </location>
</feature>
<reference evidence="6" key="1">
    <citation type="submission" date="2022-01" db="UniProtKB">
        <authorList>
            <consortium name="EnsemblMetazoa"/>
        </authorList>
    </citation>
    <scope>IDENTIFICATION</scope>
</reference>
<dbReference type="InterPro" id="IPR009003">
    <property type="entry name" value="Peptidase_S1_PA"/>
</dbReference>
<keyword evidence="7" id="KW-1185">Reference proteome</keyword>
<keyword evidence="4" id="KW-0732">Signal</keyword>
<evidence type="ECO:0000256" key="4">
    <source>
        <dbReference type="SAM" id="SignalP"/>
    </source>
</evidence>
<dbReference type="OrthoDB" id="6647019at2759"/>
<dbReference type="InterPro" id="IPR001254">
    <property type="entry name" value="Trypsin_dom"/>
</dbReference>
<keyword evidence="3" id="KW-1133">Transmembrane helix</keyword>
<dbReference type="PROSITE" id="PS50240">
    <property type="entry name" value="TRYPSIN_DOM"/>
    <property type="match status" value="1"/>
</dbReference>
<feature type="chain" id="PRO_5035231292" description="Peptidase S1 domain-containing protein" evidence="4">
    <location>
        <begin position="17"/>
        <end position="277"/>
    </location>
</feature>
<evidence type="ECO:0000256" key="3">
    <source>
        <dbReference type="SAM" id="Phobius"/>
    </source>
</evidence>
<keyword evidence="3" id="KW-0812">Transmembrane</keyword>
<protein>
    <recommendedName>
        <fullName evidence="5">Peptidase S1 domain-containing protein</fullName>
    </recommendedName>
</protein>
<dbReference type="KEGG" id="clec:106672077"/>
<dbReference type="SUPFAM" id="SSF50494">
    <property type="entry name" value="Trypsin-like serine proteases"/>
    <property type="match status" value="1"/>
</dbReference>
<evidence type="ECO:0000259" key="5">
    <source>
        <dbReference type="PROSITE" id="PS50240"/>
    </source>
</evidence>
<accession>A0A8I6S6E2</accession>
<dbReference type="RefSeq" id="XP_014258697.1">
    <property type="nucleotide sequence ID" value="XM_014403211.1"/>
</dbReference>